<keyword evidence="2" id="KW-0548">Nucleotidyltransferase</keyword>
<dbReference type="Pfam" id="PF13961">
    <property type="entry name" value="DUF4219"/>
    <property type="match status" value="1"/>
</dbReference>
<accession>A0ABQ5EQI0</accession>
<organism evidence="2 3">
    <name type="scientific">Tanacetum coccineum</name>
    <dbReference type="NCBI Taxonomy" id="301880"/>
    <lineage>
        <taxon>Eukaryota</taxon>
        <taxon>Viridiplantae</taxon>
        <taxon>Streptophyta</taxon>
        <taxon>Embryophyta</taxon>
        <taxon>Tracheophyta</taxon>
        <taxon>Spermatophyta</taxon>
        <taxon>Magnoliopsida</taxon>
        <taxon>eudicotyledons</taxon>
        <taxon>Gunneridae</taxon>
        <taxon>Pentapetalae</taxon>
        <taxon>asterids</taxon>
        <taxon>campanulids</taxon>
        <taxon>Asterales</taxon>
        <taxon>Asteraceae</taxon>
        <taxon>Asteroideae</taxon>
        <taxon>Anthemideae</taxon>
        <taxon>Anthemidinae</taxon>
        <taxon>Tanacetum</taxon>
    </lineage>
</organism>
<reference evidence="2" key="1">
    <citation type="journal article" date="2022" name="Int. J. Mol. Sci.">
        <title>Draft Genome of Tanacetum Coccineum: Genomic Comparison of Closely Related Tanacetum-Family Plants.</title>
        <authorList>
            <person name="Yamashiro T."/>
            <person name="Shiraishi A."/>
            <person name="Nakayama K."/>
            <person name="Satake H."/>
        </authorList>
    </citation>
    <scope>NUCLEOTIDE SEQUENCE</scope>
</reference>
<reference evidence="2" key="2">
    <citation type="submission" date="2022-01" db="EMBL/GenBank/DDBJ databases">
        <authorList>
            <person name="Yamashiro T."/>
            <person name="Shiraishi A."/>
            <person name="Satake H."/>
            <person name="Nakayama K."/>
        </authorList>
    </citation>
    <scope>NUCLEOTIDE SEQUENCE</scope>
</reference>
<comment type="caution">
    <text evidence="2">The sequence shown here is derived from an EMBL/GenBank/DDBJ whole genome shotgun (WGS) entry which is preliminary data.</text>
</comment>
<dbReference type="PANTHER" id="PTHR33116">
    <property type="entry name" value="REVERSE TRANSCRIPTASE ZINC-BINDING DOMAIN-CONTAINING PROTEIN-RELATED-RELATED"/>
    <property type="match status" value="1"/>
</dbReference>
<evidence type="ECO:0000259" key="1">
    <source>
        <dbReference type="Pfam" id="PF13961"/>
    </source>
</evidence>
<feature type="domain" description="DUF4219" evidence="1">
    <location>
        <begin position="441"/>
        <end position="467"/>
    </location>
</feature>
<keyword evidence="2" id="KW-0808">Transferase</keyword>
<dbReference type="GO" id="GO:0003964">
    <property type="term" value="F:RNA-directed DNA polymerase activity"/>
    <property type="evidence" value="ECO:0007669"/>
    <property type="project" value="UniProtKB-KW"/>
</dbReference>
<dbReference type="InterPro" id="IPR025314">
    <property type="entry name" value="DUF4219"/>
</dbReference>
<name>A0ABQ5EQI0_9ASTR</name>
<dbReference type="EMBL" id="BQNB010016565">
    <property type="protein sequence ID" value="GJT53203.1"/>
    <property type="molecule type" value="Genomic_DNA"/>
</dbReference>
<gene>
    <name evidence="2" type="ORF">Tco_0988257</name>
</gene>
<keyword evidence="3" id="KW-1185">Reference proteome</keyword>
<protein>
    <submittedName>
        <fullName evidence="2">Reverse transcriptase domain, reverse transcriptase zinc-binding domain protein</fullName>
    </submittedName>
</protein>
<keyword evidence="2" id="KW-0695">RNA-directed DNA polymerase</keyword>
<evidence type="ECO:0000313" key="2">
    <source>
        <dbReference type="EMBL" id="GJT53203.1"/>
    </source>
</evidence>
<sequence>MTPIMVAKQGETTDENRIAWIAWDKANSSISNGGLAIGTLKSINHAMFCKWGWRFHTENHAFWCKIIRSIHGVDGGLNDTFLIKSKSGPWYRIAKLKISTARLAFTNPSIFKKKIVDSCNTRFWLDTWLGGSPLKDTFPRLFWLDSNPACLVCNRCPTFQPLTHVPIRSSLELCELSEFCSLVAHLRLSDNSDSWECIIDDSRAFSVKMMRSYINQKFPTLQCSLPMCDDAIESEDHIFASCSIAKDTWKCIAWNIPSIIIANLIEGLNLADRVPLPAASIRFFNVVNAIAPGFISTDLSAHLGKKEKKIMLVETLLDDLCSTLILADNEIVSICKLDQMNELNTLDEESDGFWFKQYVYYFQRKILIEILQSIGAYDTYPVRIFSIMDYIQTLEKLSKAKFDSMLQQSTTWCIPKYQSRKEMAGNNGGKDGQITLHYPMLSRSNYAAWAIKMRVFMQAQGVWEAVEPRTANTVVEVKKDKMTLAAIYQGIPEDLLLSFSEKKSAKEA</sequence>
<evidence type="ECO:0000313" key="3">
    <source>
        <dbReference type="Proteomes" id="UP001151760"/>
    </source>
</evidence>
<dbReference type="Proteomes" id="UP001151760">
    <property type="component" value="Unassembled WGS sequence"/>
</dbReference>
<dbReference type="PANTHER" id="PTHR33116:SF79">
    <property type="entry name" value="REVERSE TRANSCRIPTASE DOMAIN, ZINC FINGER, CCHC-TYPE-RELATED"/>
    <property type="match status" value="1"/>
</dbReference>
<proteinExistence type="predicted"/>